<comment type="caution">
    <text evidence="2">The sequence shown here is derived from an EMBL/GenBank/DDBJ whole genome shotgun (WGS) entry which is preliminary data.</text>
</comment>
<evidence type="ECO:0000256" key="1">
    <source>
        <dbReference type="SAM" id="MobiDB-lite"/>
    </source>
</evidence>
<evidence type="ECO:0000313" key="3">
    <source>
        <dbReference type="Proteomes" id="UP000799772"/>
    </source>
</evidence>
<name>A0A9P4I8B9_9PEZI</name>
<sequence length="106" mass="11532">MSHSRMNQNDMKPSNAAPWFSDGSLDHYRVGNFAYRQKLKESTTAECAREQSGGGGCCVRIGAVKRKQRTASLQNGVVESPVLDMKGVGNSETVEHEDAAVIESET</sequence>
<proteinExistence type="predicted"/>
<feature type="region of interest" description="Disordered" evidence="1">
    <location>
        <begin position="1"/>
        <end position="23"/>
    </location>
</feature>
<accession>A0A9P4I8B9</accession>
<dbReference type="AlphaFoldDB" id="A0A9P4I8B9"/>
<organism evidence="2 3">
    <name type="scientific">Rhizodiscina lignyota</name>
    <dbReference type="NCBI Taxonomy" id="1504668"/>
    <lineage>
        <taxon>Eukaryota</taxon>
        <taxon>Fungi</taxon>
        <taxon>Dikarya</taxon>
        <taxon>Ascomycota</taxon>
        <taxon>Pezizomycotina</taxon>
        <taxon>Dothideomycetes</taxon>
        <taxon>Pleosporomycetidae</taxon>
        <taxon>Aulographales</taxon>
        <taxon>Rhizodiscinaceae</taxon>
        <taxon>Rhizodiscina</taxon>
    </lineage>
</organism>
<dbReference type="Proteomes" id="UP000799772">
    <property type="component" value="Unassembled WGS sequence"/>
</dbReference>
<feature type="compositionally biased region" description="Polar residues" evidence="1">
    <location>
        <begin position="1"/>
        <end position="12"/>
    </location>
</feature>
<gene>
    <name evidence="2" type="ORF">NA57DRAFT_60910</name>
</gene>
<keyword evidence="3" id="KW-1185">Reference proteome</keyword>
<evidence type="ECO:0000313" key="2">
    <source>
        <dbReference type="EMBL" id="KAF2094279.1"/>
    </source>
</evidence>
<dbReference type="EMBL" id="ML978135">
    <property type="protein sequence ID" value="KAF2094279.1"/>
    <property type="molecule type" value="Genomic_DNA"/>
</dbReference>
<protein>
    <submittedName>
        <fullName evidence="2">Uncharacterized protein</fullName>
    </submittedName>
</protein>
<reference evidence="2" key="1">
    <citation type="journal article" date="2020" name="Stud. Mycol.">
        <title>101 Dothideomycetes genomes: a test case for predicting lifestyles and emergence of pathogens.</title>
        <authorList>
            <person name="Haridas S."/>
            <person name="Albert R."/>
            <person name="Binder M."/>
            <person name="Bloem J."/>
            <person name="Labutti K."/>
            <person name="Salamov A."/>
            <person name="Andreopoulos B."/>
            <person name="Baker S."/>
            <person name="Barry K."/>
            <person name="Bills G."/>
            <person name="Bluhm B."/>
            <person name="Cannon C."/>
            <person name="Castanera R."/>
            <person name="Culley D."/>
            <person name="Daum C."/>
            <person name="Ezra D."/>
            <person name="Gonzalez J."/>
            <person name="Henrissat B."/>
            <person name="Kuo A."/>
            <person name="Liang C."/>
            <person name="Lipzen A."/>
            <person name="Lutzoni F."/>
            <person name="Magnuson J."/>
            <person name="Mondo S."/>
            <person name="Nolan M."/>
            <person name="Ohm R."/>
            <person name="Pangilinan J."/>
            <person name="Park H.-J."/>
            <person name="Ramirez L."/>
            <person name="Alfaro M."/>
            <person name="Sun H."/>
            <person name="Tritt A."/>
            <person name="Yoshinaga Y."/>
            <person name="Zwiers L.-H."/>
            <person name="Turgeon B."/>
            <person name="Goodwin S."/>
            <person name="Spatafora J."/>
            <person name="Crous P."/>
            <person name="Grigoriev I."/>
        </authorList>
    </citation>
    <scope>NUCLEOTIDE SEQUENCE</scope>
    <source>
        <strain evidence="2">CBS 133067</strain>
    </source>
</reference>